<feature type="domain" description="F-box associated beta-propeller type 3" evidence="1">
    <location>
        <begin position="86"/>
        <end position="305"/>
    </location>
</feature>
<accession>V4KE49</accession>
<keyword evidence="3" id="KW-1185">Reference proteome</keyword>
<dbReference type="AlphaFoldDB" id="V4KE49"/>
<protein>
    <recommendedName>
        <fullName evidence="1">F-box associated beta-propeller type 3 domain-containing protein</fullName>
    </recommendedName>
</protein>
<dbReference type="STRING" id="72664.V4KE49"/>
<dbReference type="OMA" id="CKEERCI"/>
<reference evidence="2 3" key="1">
    <citation type="journal article" date="2013" name="Front. Plant Sci.">
        <title>The Reference Genome of the Halophytic Plant Eutrema salsugineum.</title>
        <authorList>
            <person name="Yang R."/>
            <person name="Jarvis D.E."/>
            <person name="Chen H."/>
            <person name="Beilstein M.A."/>
            <person name="Grimwood J."/>
            <person name="Jenkins J."/>
            <person name="Shu S."/>
            <person name="Prochnik S."/>
            <person name="Xin M."/>
            <person name="Ma C."/>
            <person name="Schmutz J."/>
            <person name="Wing R.A."/>
            <person name="Mitchell-Olds T."/>
            <person name="Schumaker K.S."/>
            <person name="Wang X."/>
        </authorList>
    </citation>
    <scope>NUCLEOTIDE SEQUENCE [LARGE SCALE GENOMIC DNA]</scope>
</reference>
<dbReference type="PANTHER" id="PTHR31111">
    <property type="entry name" value="BNAA05G37150D PROTEIN-RELATED"/>
    <property type="match status" value="1"/>
</dbReference>
<sequence length="311" mass="36102">MEKTSDAVPEDIQMETLLRMPLKSLASIVRTKQFRDLYLLRSLTKPRVLFVDIPFRRDVLFHSVHQEEEPLLSSGQQQFQKQNMGFLTLPEIQGIKEADIISFLGYDERNWLQMYSRRSQGAKEHLHQVLTVGSGEESWRRIKCKHPHSPVTLGICKEGVLYYGARSNGDKSLVMSFDGVNIHPRCNLVNYNGEIALVDKDDAEFIRVTDSNGNGVFEMWVRKETTGKWWRNRIEIPRWEETAENMDYFFKGTIGTGELVFARDHVIQRPFSVLYYDTVTHKIRRFQIQGAGGQLRTVQTFLDHVDTTFLI</sequence>
<dbReference type="Proteomes" id="UP000030689">
    <property type="component" value="Unassembled WGS sequence"/>
</dbReference>
<evidence type="ECO:0000313" key="2">
    <source>
        <dbReference type="EMBL" id="ESQ28072.1"/>
    </source>
</evidence>
<evidence type="ECO:0000259" key="1">
    <source>
        <dbReference type="Pfam" id="PF08268"/>
    </source>
</evidence>
<dbReference type="EMBL" id="KI517953">
    <property type="protein sequence ID" value="ESQ28072.1"/>
    <property type="molecule type" value="Genomic_DNA"/>
</dbReference>
<evidence type="ECO:0000313" key="3">
    <source>
        <dbReference type="Proteomes" id="UP000030689"/>
    </source>
</evidence>
<dbReference type="KEGG" id="eus:EUTSA_v10019476mg"/>
<dbReference type="InterPro" id="IPR013187">
    <property type="entry name" value="F-box-assoc_dom_typ3"/>
</dbReference>
<dbReference type="Gramene" id="ESQ28072">
    <property type="protein sequence ID" value="ESQ28072"/>
    <property type="gene ID" value="EUTSA_v10019476mg"/>
</dbReference>
<gene>
    <name evidence="2" type="ORF">EUTSA_v10019476mg</name>
</gene>
<proteinExistence type="predicted"/>
<name>V4KE49_EUTSA</name>
<dbReference type="InterPro" id="IPR017451">
    <property type="entry name" value="F-box-assoc_interact_dom"/>
</dbReference>
<organism evidence="2 3">
    <name type="scientific">Eutrema salsugineum</name>
    <name type="common">Saltwater cress</name>
    <name type="synonym">Sisymbrium salsugineum</name>
    <dbReference type="NCBI Taxonomy" id="72664"/>
    <lineage>
        <taxon>Eukaryota</taxon>
        <taxon>Viridiplantae</taxon>
        <taxon>Streptophyta</taxon>
        <taxon>Embryophyta</taxon>
        <taxon>Tracheophyta</taxon>
        <taxon>Spermatophyta</taxon>
        <taxon>Magnoliopsida</taxon>
        <taxon>eudicotyledons</taxon>
        <taxon>Gunneridae</taxon>
        <taxon>Pentapetalae</taxon>
        <taxon>rosids</taxon>
        <taxon>malvids</taxon>
        <taxon>Brassicales</taxon>
        <taxon>Brassicaceae</taxon>
        <taxon>Eutremeae</taxon>
        <taxon>Eutrema</taxon>
    </lineage>
</organism>
<dbReference type="PANTHER" id="PTHR31111:SF125">
    <property type="entry name" value="F-BOX PROTEIN CPR30-LIKE"/>
    <property type="match status" value="1"/>
</dbReference>
<dbReference type="NCBIfam" id="TIGR01640">
    <property type="entry name" value="F_box_assoc_1"/>
    <property type="match status" value="1"/>
</dbReference>
<dbReference type="Pfam" id="PF08268">
    <property type="entry name" value="FBA_3"/>
    <property type="match status" value="1"/>
</dbReference>